<sequence>MSRRRSALDVSFQDEQDTLQAQPVASTSSREGGLGKPAKRRLTNAESSNHPKRVKLPPGAYNYHLAVEHIQESANMRIAGEDDDSDESDTSKRIRNLWDFTIFDPLHGNKVMSLSSLEQPDGRACKFEAFGKVTMFVENDEDEGQEADSSGPQIVQYVRLSSILNAALDYTTESRQTQHSWYILQMPSPQYKDFLREFYLPHRLAQMLISSALANHQLTRLQFIDEQLAKASPLLDHEMTTSDLNAADSLIRDVVQGVCNERPNVRGVPVIKLYLSLRRSAAPADARRRLTARGPDKRKVNIDLAVLQPQNQTPTTVTPLVASLAQRYFRENLRVTAARPRRDPDKERKRQEVRAEVFKDLQRLIKHCFHRAKCRWDYDKADRIGHGSRYLKAVTVDGVRYEIGDTVMTRIGDELGIQKPGARNKDEKSLPSPTEVVPGDKSFEDYFWFARIINIDIDLQVAHVQWFEHGKATAMGELAHPQELFIQVACDPIALKLIIAKAKVHYLQADNKGRFPDTEDIPYGEYFCKFEHDPRLASFTTIRKEFLSIDSKGGNCVVCGILHKAEETQHPIWDDQENTLTFRGRSFHIDDYILYESSEVGPGLIGQIRAFPETSRNAIQVKVRKLGRMSNLKKIIPNEEMIDERELFFTEDLPANYDWIPATSCLKVCHVIHAEPGSPEIENWIMHGPEHFYVSYCFSSIKVQSWNSKRSIERRQVTICRICHQERVKEVESLNEFLTYQLKHPLRALDVFGGSGAFGMALANGSSCFDVTHAIEIAPSAAQTYQQNSPNTAVHNVCVNEAVQYLVKMHQGVHTDNDVPINRMTGEPEEFSLKPGDTEVLVAGFPCQPHSSQNMYKVANDTKTNLILPLLSLIDFLRQKIVILENVLGFLYCPLMAVQKGKYRLEGGIEQGVLKLIIRVLIEMGYQVRFSLLQAAHYGAPQSRVRFFMIASQADVPLPELPQPTHHFPREGVAPYMRISLKNDRTIEPIETTPGTALLPLVTVADAIGDLRRFDWKHPSLLNWTVKQRQEAARRRVTIPTVPCRTDLRAGWGLGEDLSPYEHRARTRFQMEARVQAPASHAQHYTRHFPPKTVERVVNIKLEPGSDFRGLPPHLSEFQYWNPTSSIAKNRGIKSLYKRLDPDRYFMTTMTNVSPTAKQCVVIHPFCRRILTVRELARSQGFPDHYSFFAIDDNIITHRCIGNAVPWQLSLALGREVKKALHEKWKKREQIVID</sequence>
<dbReference type="EMBL" id="MU806150">
    <property type="protein sequence ID" value="KAJ3839039.1"/>
    <property type="molecule type" value="Genomic_DNA"/>
</dbReference>
<dbReference type="GO" id="GO:0003886">
    <property type="term" value="F:DNA (cytosine-5-)-methyltransferase activity"/>
    <property type="evidence" value="ECO:0007669"/>
    <property type="project" value="UniProtKB-EC"/>
</dbReference>
<dbReference type="PROSITE" id="PS51679">
    <property type="entry name" value="SAM_MT_C5"/>
    <property type="match status" value="1"/>
</dbReference>
<dbReference type="PRINTS" id="PR00105">
    <property type="entry name" value="C5METTRFRASE"/>
</dbReference>
<keyword evidence="13" id="KW-1185">Reference proteome</keyword>
<dbReference type="InterPro" id="IPR029063">
    <property type="entry name" value="SAM-dependent_MTases_sf"/>
</dbReference>
<dbReference type="EC" id="2.1.1.37" evidence="2"/>
<feature type="region of interest" description="Disordered" evidence="10">
    <location>
        <begin position="1"/>
        <end position="57"/>
    </location>
</feature>
<organism evidence="12 13">
    <name type="scientific">Lentinula raphanica</name>
    <dbReference type="NCBI Taxonomy" id="153919"/>
    <lineage>
        <taxon>Eukaryota</taxon>
        <taxon>Fungi</taxon>
        <taxon>Dikarya</taxon>
        <taxon>Basidiomycota</taxon>
        <taxon>Agaricomycotina</taxon>
        <taxon>Agaricomycetes</taxon>
        <taxon>Agaricomycetidae</taxon>
        <taxon>Agaricales</taxon>
        <taxon>Marasmiineae</taxon>
        <taxon>Omphalotaceae</taxon>
        <taxon>Lentinula</taxon>
    </lineage>
</organism>
<protein>
    <recommendedName>
        <fullName evidence="2">DNA (cytosine-5-)-methyltransferase</fullName>
        <ecNumber evidence="2">2.1.1.37</ecNumber>
    </recommendedName>
</protein>
<evidence type="ECO:0000256" key="9">
    <source>
        <dbReference type="RuleBase" id="RU000416"/>
    </source>
</evidence>
<dbReference type="GO" id="GO:0003682">
    <property type="term" value="F:chromatin binding"/>
    <property type="evidence" value="ECO:0007669"/>
    <property type="project" value="InterPro"/>
</dbReference>
<dbReference type="InterPro" id="IPR001525">
    <property type="entry name" value="C5_MeTfrase"/>
</dbReference>
<keyword evidence="4 8" id="KW-0808">Transferase</keyword>
<feature type="domain" description="BAH" evidence="11">
    <location>
        <begin position="585"/>
        <end position="709"/>
    </location>
</feature>
<reference evidence="12" key="1">
    <citation type="submission" date="2022-08" db="EMBL/GenBank/DDBJ databases">
        <authorList>
            <consortium name="DOE Joint Genome Institute"/>
            <person name="Min B."/>
            <person name="Riley R."/>
            <person name="Sierra-Patev S."/>
            <person name="Naranjo-Ortiz M."/>
            <person name="Looney B."/>
            <person name="Konkel Z."/>
            <person name="Slot J.C."/>
            <person name="Sakamoto Y."/>
            <person name="Steenwyk J.L."/>
            <person name="Rokas A."/>
            <person name="Carro J."/>
            <person name="Camarero S."/>
            <person name="Ferreira P."/>
            <person name="Molpeceres G."/>
            <person name="Ruiz-Duenas F.J."/>
            <person name="Serrano A."/>
            <person name="Henrissat B."/>
            <person name="Drula E."/>
            <person name="Hughes K.W."/>
            <person name="Mata J.L."/>
            <person name="Ishikawa N.K."/>
            <person name="Vargas-Isla R."/>
            <person name="Ushijima S."/>
            <person name="Smith C.A."/>
            <person name="Ahrendt S."/>
            <person name="Andreopoulos W."/>
            <person name="He G."/>
            <person name="Labutti K."/>
            <person name="Lipzen A."/>
            <person name="Ng V."/>
            <person name="Sandor L."/>
            <person name="Barry K."/>
            <person name="Martinez A.T."/>
            <person name="Xiao Y."/>
            <person name="Gibbons J.G."/>
            <person name="Terashima K."/>
            <person name="Hibbett D.S."/>
            <person name="Grigoriev I.V."/>
        </authorList>
    </citation>
    <scope>NUCLEOTIDE SEQUENCE</scope>
    <source>
        <strain evidence="12">TFB9207</strain>
    </source>
</reference>
<evidence type="ECO:0000256" key="7">
    <source>
        <dbReference type="ARBA" id="ARBA00023242"/>
    </source>
</evidence>
<evidence type="ECO:0000313" key="12">
    <source>
        <dbReference type="EMBL" id="KAJ3839039.1"/>
    </source>
</evidence>
<dbReference type="Gene3D" id="3.90.120.10">
    <property type="entry name" value="DNA Methylase, subunit A, domain 2"/>
    <property type="match status" value="1"/>
</dbReference>
<evidence type="ECO:0000256" key="10">
    <source>
        <dbReference type="SAM" id="MobiDB-lite"/>
    </source>
</evidence>
<comment type="similarity">
    <text evidence="8 9">Belongs to the class I-like SAM-binding methyltransferase superfamily. C5-methyltransferase family.</text>
</comment>
<evidence type="ECO:0000256" key="8">
    <source>
        <dbReference type="PROSITE-ProRule" id="PRU01016"/>
    </source>
</evidence>
<evidence type="ECO:0000256" key="5">
    <source>
        <dbReference type="ARBA" id="ARBA00022691"/>
    </source>
</evidence>
<evidence type="ECO:0000256" key="1">
    <source>
        <dbReference type="ARBA" id="ARBA00004123"/>
    </source>
</evidence>
<dbReference type="GO" id="GO:0032259">
    <property type="term" value="P:methylation"/>
    <property type="evidence" value="ECO:0007669"/>
    <property type="project" value="UniProtKB-KW"/>
</dbReference>
<evidence type="ECO:0000256" key="3">
    <source>
        <dbReference type="ARBA" id="ARBA00022603"/>
    </source>
</evidence>
<evidence type="ECO:0000259" key="11">
    <source>
        <dbReference type="PROSITE" id="PS51038"/>
    </source>
</evidence>
<dbReference type="GO" id="GO:0005634">
    <property type="term" value="C:nucleus"/>
    <property type="evidence" value="ECO:0007669"/>
    <property type="project" value="UniProtKB-SubCell"/>
</dbReference>
<evidence type="ECO:0000256" key="4">
    <source>
        <dbReference type="ARBA" id="ARBA00022679"/>
    </source>
</evidence>
<feature type="active site" evidence="8">
    <location>
        <position position="847"/>
    </location>
</feature>
<dbReference type="GO" id="GO:0003677">
    <property type="term" value="F:DNA binding"/>
    <property type="evidence" value="ECO:0007669"/>
    <property type="project" value="UniProtKB-KW"/>
</dbReference>
<dbReference type="PANTHER" id="PTHR10629:SF52">
    <property type="entry name" value="DNA (CYTOSINE-5)-METHYLTRANSFERASE 1"/>
    <property type="match status" value="1"/>
</dbReference>
<dbReference type="Pfam" id="PF00145">
    <property type="entry name" value="DNA_methylase"/>
    <property type="match status" value="1"/>
</dbReference>
<evidence type="ECO:0000256" key="2">
    <source>
        <dbReference type="ARBA" id="ARBA00011975"/>
    </source>
</evidence>
<gene>
    <name evidence="12" type="ORF">F5878DRAFT_660638</name>
</gene>
<proteinExistence type="inferred from homology"/>
<dbReference type="GO" id="GO:0044027">
    <property type="term" value="P:negative regulation of gene expression via chromosomal CpG island methylation"/>
    <property type="evidence" value="ECO:0007669"/>
    <property type="project" value="TreeGrafter"/>
</dbReference>
<dbReference type="InterPro" id="IPR043151">
    <property type="entry name" value="BAH_sf"/>
</dbReference>
<evidence type="ECO:0000313" key="13">
    <source>
        <dbReference type="Proteomes" id="UP001163846"/>
    </source>
</evidence>
<feature type="compositionally biased region" description="Polar residues" evidence="10">
    <location>
        <begin position="18"/>
        <end position="30"/>
    </location>
</feature>
<keyword evidence="7" id="KW-0539">Nucleus</keyword>
<dbReference type="PANTHER" id="PTHR10629">
    <property type="entry name" value="CYTOSINE-SPECIFIC METHYLTRANSFERASE"/>
    <property type="match status" value="1"/>
</dbReference>
<dbReference type="Proteomes" id="UP001163846">
    <property type="component" value="Unassembled WGS sequence"/>
</dbReference>
<dbReference type="PROSITE" id="PS51038">
    <property type="entry name" value="BAH"/>
    <property type="match status" value="2"/>
</dbReference>
<evidence type="ECO:0000256" key="6">
    <source>
        <dbReference type="ARBA" id="ARBA00023125"/>
    </source>
</evidence>
<dbReference type="Gene3D" id="3.40.50.150">
    <property type="entry name" value="Vaccinia Virus protein VP39"/>
    <property type="match status" value="1"/>
</dbReference>
<comment type="caution">
    <text evidence="12">The sequence shown here is derived from an EMBL/GenBank/DDBJ whole genome shotgun (WGS) entry which is preliminary data.</text>
</comment>
<dbReference type="InterPro" id="IPR050390">
    <property type="entry name" value="C5-Methyltransferase"/>
</dbReference>
<keyword evidence="6" id="KW-0238">DNA-binding</keyword>
<dbReference type="SUPFAM" id="SSF53335">
    <property type="entry name" value="S-adenosyl-L-methionine-dependent methyltransferases"/>
    <property type="match status" value="1"/>
</dbReference>
<keyword evidence="5 8" id="KW-0949">S-adenosyl-L-methionine</keyword>
<accession>A0AA38UEX7</accession>
<dbReference type="AlphaFoldDB" id="A0AA38UEX7"/>
<dbReference type="Gene3D" id="2.30.30.490">
    <property type="match status" value="2"/>
</dbReference>
<dbReference type="InterPro" id="IPR001025">
    <property type="entry name" value="BAH_dom"/>
</dbReference>
<keyword evidence="3 8" id="KW-0489">Methyltransferase</keyword>
<dbReference type="NCBIfam" id="TIGR00675">
    <property type="entry name" value="dcm"/>
    <property type="match status" value="1"/>
</dbReference>
<comment type="subcellular location">
    <subcellularLocation>
        <location evidence="1">Nucleus</location>
    </subcellularLocation>
</comment>
<name>A0AA38UEX7_9AGAR</name>
<feature type="domain" description="BAH" evidence="11">
    <location>
        <begin position="407"/>
        <end position="543"/>
    </location>
</feature>